<keyword evidence="4" id="KW-1185">Reference proteome</keyword>
<sequence length="195" mass="21620">MALMETEPDPDYPPSWQPPWHSSGPLTRDDLDRMPNDGHRYELIDGVLIMTPAPTIRHQDVVVNLLVKLKSACPSDLKVLVAPTDVVISQDTVMQPDLLVARREDFTERDLPTAPLLAVEVLSPSTRRVDLMLKFSRLEAAGCPAYWVVDPDTPELIAWELRDGTYAQVAKAAGDEIARLTVPFEVSVVPADLTL</sequence>
<comment type="caution">
    <text evidence="3">The sequence shown here is derived from an EMBL/GenBank/DDBJ whole genome shotgun (WGS) entry which is preliminary data.</text>
</comment>
<dbReference type="Proteomes" id="UP001500542">
    <property type="component" value="Unassembled WGS sequence"/>
</dbReference>
<keyword evidence="3" id="KW-0255">Endonuclease</keyword>
<evidence type="ECO:0000313" key="3">
    <source>
        <dbReference type="EMBL" id="GAA0957931.1"/>
    </source>
</evidence>
<dbReference type="PANTHER" id="PTHR34107">
    <property type="entry name" value="SLL0198 PROTEIN-RELATED"/>
    <property type="match status" value="1"/>
</dbReference>
<accession>A0ABN1RIN1</accession>
<dbReference type="Gene3D" id="3.90.1570.10">
    <property type="entry name" value="tt1808, chain A"/>
    <property type="match status" value="1"/>
</dbReference>
<proteinExistence type="predicted"/>
<feature type="domain" description="Putative restriction endonuclease" evidence="2">
    <location>
        <begin position="29"/>
        <end position="185"/>
    </location>
</feature>
<name>A0ABN1RIN1_9ACTN</name>
<dbReference type="Pfam" id="PF05685">
    <property type="entry name" value="Uma2"/>
    <property type="match status" value="1"/>
</dbReference>
<dbReference type="PANTHER" id="PTHR34107:SF4">
    <property type="entry name" value="SLL1222 PROTEIN"/>
    <property type="match status" value="1"/>
</dbReference>
<dbReference type="InterPro" id="IPR012296">
    <property type="entry name" value="Nuclease_put_TT1808"/>
</dbReference>
<gene>
    <name evidence="3" type="ORF">GCM10009554_69390</name>
</gene>
<reference evidence="3 4" key="1">
    <citation type="journal article" date="2019" name="Int. J. Syst. Evol. Microbiol.">
        <title>The Global Catalogue of Microorganisms (GCM) 10K type strain sequencing project: providing services to taxonomists for standard genome sequencing and annotation.</title>
        <authorList>
            <consortium name="The Broad Institute Genomics Platform"/>
            <consortium name="The Broad Institute Genome Sequencing Center for Infectious Disease"/>
            <person name="Wu L."/>
            <person name="Ma J."/>
        </authorList>
    </citation>
    <scope>NUCLEOTIDE SEQUENCE [LARGE SCALE GENOMIC DNA]</scope>
    <source>
        <strain evidence="3 4">JCM 10977</strain>
    </source>
</reference>
<dbReference type="InterPro" id="IPR008538">
    <property type="entry name" value="Uma2"/>
</dbReference>
<feature type="compositionally biased region" description="Acidic residues" evidence="1">
    <location>
        <begin position="1"/>
        <end position="10"/>
    </location>
</feature>
<dbReference type="EMBL" id="BAAAHK010000019">
    <property type="protein sequence ID" value="GAA0957931.1"/>
    <property type="molecule type" value="Genomic_DNA"/>
</dbReference>
<dbReference type="InterPro" id="IPR011335">
    <property type="entry name" value="Restrct_endonuc-II-like"/>
</dbReference>
<evidence type="ECO:0000256" key="1">
    <source>
        <dbReference type="SAM" id="MobiDB-lite"/>
    </source>
</evidence>
<dbReference type="CDD" id="cd06260">
    <property type="entry name" value="DUF820-like"/>
    <property type="match status" value="1"/>
</dbReference>
<evidence type="ECO:0000313" key="4">
    <source>
        <dbReference type="Proteomes" id="UP001500542"/>
    </source>
</evidence>
<keyword evidence="3" id="KW-0540">Nuclease</keyword>
<feature type="region of interest" description="Disordered" evidence="1">
    <location>
        <begin position="1"/>
        <end position="34"/>
    </location>
</feature>
<dbReference type="SUPFAM" id="SSF52980">
    <property type="entry name" value="Restriction endonuclease-like"/>
    <property type="match status" value="1"/>
</dbReference>
<dbReference type="GO" id="GO:0004519">
    <property type="term" value="F:endonuclease activity"/>
    <property type="evidence" value="ECO:0007669"/>
    <property type="project" value="UniProtKB-KW"/>
</dbReference>
<dbReference type="RefSeq" id="WP_343980317.1">
    <property type="nucleotide sequence ID" value="NZ_BAAAHK010000019.1"/>
</dbReference>
<keyword evidence="3" id="KW-0378">Hydrolase</keyword>
<evidence type="ECO:0000259" key="2">
    <source>
        <dbReference type="Pfam" id="PF05685"/>
    </source>
</evidence>
<protein>
    <submittedName>
        <fullName evidence="3">Uma2 family endonuclease</fullName>
    </submittedName>
</protein>
<organism evidence="3 4">
    <name type="scientific">Kribbella koreensis</name>
    <dbReference type="NCBI Taxonomy" id="57909"/>
    <lineage>
        <taxon>Bacteria</taxon>
        <taxon>Bacillati</taxon>
        <taxon>Actinomycetota</taxon>
        <taxon>Actinomycetes</taxon>
        <taxon>Propionibacteriales</taxon>
        <taxon>Kribbellaceae</taxon>
        <taxon>Kribbella</taxon>
    </lineage>
</organism>